<proteinExistence type="predicted"/>
<dbReference type="InterPro" id="IPR031811">
    <property type="entry name" value="ALGX/ALGJ_SGNH-like"/>
</dbReference>
<comment type="caution">
    <text evidence="8">The sequence shown here is derived from an EMBL/GenBank/DDBJ whole genome shotgun (WGS) entry which is preliminary data.</text>
</comment>
<evidence type="ECO:0000256" key="5">
    <source>
        <dbReference type="ARBA" id="ARBA00022764"/>
    </source>
</evidence>
<evidence type="ECO:0000313" key="9">
    <source>
        <dbReference type="Proteomes" id="UP000552709"/>
    </source>
</evidence>
<dbReference type="Proteomes" id="UP000552709">
    <property type="component" value="Unassembled WGS sequence"/>
</dbReference>
<evidence type="ECO:0000259" key="7">
    <source>
        <dbReference type="Pfam" id="PF16822"/>
    </source>
</evidence>
<comment type="subcellular location">
    <subcellularLocation>
        <location evidence="1">Periplasm</location>
    </subcellularLocation>
</comment>
<keyword evidence="3" id="KW-0808">Transferase</keyword>
<dbReference type="GO" id="GO:0042121">
    <property type="term" value="P:alginic acid biosynthetic process"/>
    <property type="evidence" value="ECO:0007669"/>
    <property type="project" value="UniProtKB-UniPathway"/>
</dbReference>
<evidence type="ECO:0000313" key="8">
    <source>
        <dbReference type="EMBL" id="MBB5363972.1"/>
    </source>
</evidence>
<sequence>MKRLMMLSTLLLGMAGAQDLPRVVKGKSGWLFTNEELQKFPATENVYLEQMGAIAQVVRLLREQGIEVAILVAPTKASIYPEFLPENLKSNLDYKGNYEKILDDFKRMGVSSVNLKSPLIAQKSEGLLYLKTDTHWSPFGMKVASEAVAKAMKDQLKKFPEVDFSAEYLPPILPTSTDLLAQLPENQQVDFEKDPISGLRITSSEVNLLDETPPSAITLLGTSYSTAFDGRGLPAAYEKIFGKTLAIAAKRDVLNYAVGAKGFWQPVVDYVRSEEYQLRPPKLILWEIPERYLSFEAPPQWAIPSFPWLENEITGGKNDCLRNFANCNKTSSTMKYVMGWRVLDIVGGVNIYRATTEGFFDREGPIRHGGPERSAVSFWLPTSQTVKLDLALTSPVEQQRVQVFLNDKLINTTSQKLNDQYEYHLSLPASAGQNLLEFRYSNWNGKTALFPSGEMRKIAVTFFQLKLTR</sequence>
<dbReference type="AlphaFoldDB" id="A0A7W8JVF8"/>
<dbReference type="RefSeq" id="WP_184133706.1">
    <property type="nucleotide sequence ID" value="NZ_JACHFL010000008.1"/>
</dbReference>
<gene>
    <name evidence="8" type="ORF">HNQ08_003079</name>
</gene>
<keyword evidence="9" id="KW-1185">Reference proteome</keyword>
<protein>
    <recommendedName>
        <fullName evidence="7">AlgX/AlgJ SGNH hydrolase-like domain-containing protein</fullName>
    </recommendedName>
</protein>
<keyword evidence="5" id="KW-0574">Periplasm</keyword>
<keyword evidence="4" id="KW-0732">Signal</keyword>
<dbReference type="GO" id="GO:0042597">
    <property type="term" value="C:periplasmic space"/>
    <property type="evidence" value="ECO:0007669"/>
    <property type="project" value="UniProtKB-SubCell"/>
</dbReference>
<evidence type="ECO:0000256" key="3">
    <source>
        <dbReference type="ARBA" id="ARBA00022679"/>
    </source>
</evidence>
<dbReference type="UniPathway" id="UPA00286"/>
<reference evidence="8 9" key="1">
    <citation type="submission" date="2020-08" db="EMBL/GenBank/DDBJ databases">
        <title>Genomic Encyclopedia of Type Strains, Phase IV (KMG-IV): sequencing the most valuable type-strain genomes for metagenomic binning, comparative biology and taxonomic classification.</title>
        <authorList>
            <person name="Goeker M."/>
        </authorList>
    </citation>
    <scope>NUCLEOTIDE SEQUENCE [LARGE SCALE GENOMIC DNA]</scope>
    <source>
        <strain evidence="8 9">DSM 27939</strain>
    </source>
</reference>
<feature type="domain" description="AlgX/AlgJ SGNH hydrolase-like" evidence="7">
    <location>
        <begin position="23"/>
        <end position="290"/>
    </location>
</feature>
<comment type="pathway">
    <text evidence="2">Glycan biosynthesis; alginate biosynthesis.</text>
</comment>
<dbReference type="Pfam" id="PF16822">
    <property type="entry name" value="ALGX"/>
    <property type="match status" value="1"/>
</dbReference>
<evidence type="ECO:0000256" key="4">
    <source>
        <dbReference type="ARBA" id="ARBA00022729"/>
    </source>
</evidence>
<dbReference type="EMBL" id="JACHFL010000008">
    <property type="protein sequence ID" value="MBB5363972.1"/>
    <property type="molecule type" value="Genomic_DNA"/>
</dbReference>
<evidence type="ECO:0000256" key="6">
    <source>
        <dbReference type="ARBA" id="ARBA00022841"/>
    </source>
</evidence>
<evidence type="ECO:0000256" key="2">
    <source>
        <dbReference type="ARBA" id="ARBA00005182"/>
    </source>
</evidence>
<accession>A0A7W8JVF8</accession>
<name>A0A7W8JVF8_9DEIO</name>
<keyword evidence="6" id="KW-0016">Alginate biosynthesis</keyword>
<organism evidence="8 9">
    <name type="scientific">Deinococcus humi</name>
    <dbReference type="NCBI Taxonomy" id="662880"/>
    <lineage>
        <taxon>Bacteria</taxon>
        <taxon>Thermotogati</taxon>
        <taxon>Deinococcota</taxon>
        <taxon>Deinococci</taxon>
        <taxon>Deinococcales</taxon>
        <taxon>Deinococcaceae</taxon>
        <taxon>Deinococcus</taxon>
    </lineage>
</organism>
<dbReference type="GO" id="GO:0016740">
    <property type="term" value="F:transferase activity"/>
    <property type="evidence" value="ECO:0007669"/>
    <property type="project" value="UniProtKB-KW"/>
</dbReference>
<evidence type="ECO:0000256" key="1">
    <source>
        <dbReference type="ARBA" id="ARBA00004418"/>
    </source>
</evidence>